<dbReference type="EMBL" id="NCKV01008064">
    <property type="protein sequence ID" value="RWS22725.1"/>
    <property type="molecule type" value="Genomic_DNA"/>
</dbReference>
<dbReference type="InterPro" id="IPR043128">
    <property type="entry name" value="Rev_trsase/Diguanyl_cyclase"/>
</dbReference>
<dbReference type="InterPro" id="IPR012337">
    <property type="entry name" value="RNaseH-like_sf"/>
</dbReference>
<dbReference type="GO" id="GO:0042575">
    <property type="term" value="C:DNA polymerase complex"/>
    <property type="evidence" value="ECO:0007669"/>
    <property type="project" value="UniProtKB-ARBA"/>
</dbReference>
<accession>A0A443S5N2</accession>
<dbReference type="PROSITE" id="PS50878">
    <property type="entry name" value="RT_POL"/>
    <property type="match status" value="1"/>
</dbReference>
<evidence type="ECO:0000313" key="5">
    <source>
        <dbReference type="EMBL" id="RWS22725.1"/>
    </source>
</evidence>
<dbReference type="Gene3D" id="3.30.420.10">
    <property type="entry name" value="Ribonuclease H-like superfamily/Ribonuclease H"/>
    <property type="match status" value="1"/>
</dbReference>
<organism evidence="5 6">
    <name type="scientific">Leptotrombidium deliense</name>
    <dbReference type="NCBI Taxonomy" id="299467"/>
    <lineage>
        <taxon>Eukaryota</taxon>
        <taxon>Metazoa</taxon>
        <taxon>Ecdysozoa</taxon>
        <taxon>Arthropoda</taxon>
        <taxon>Chelicerata</taxon>
        <taxon>Arachnida</taxon>
        <taxon>Acari</taxon>
        <taxon>Acariformes</taxon>
        <taxon>Trombidiformes</taxon>
        <taxon>Prostigmata</taxon>
        <taxon>Anystina</taxon>
        <taxon>Parasitengona</taxon>
        <taxon>Trombiculoidea</taxon>
        <taxon>Trombiculidae</taxon>
        <taxon>Leptotrombidium</taxon>
    </lineage>
</organism>
<keyword evidence="6" id="KW-1185">Reference proteome</keyword>
<feature type="non-terminal residue" evidence="5">
    <location>
        <position position="1"/>
    </location>
</feature>
<dbReference type="InterPro" id="IPR043502">
    <property type="entry name" value="DNA/RNA_pol_sf"/>
</dbReference>
<evidence type="ECO:0000256" key="1">
    <source>
        <dbReference type="ARBA" id="ARBA00012493"/>
    </source>
</evidence>
<dbReference type="Pfam" id="PF17921">
    <property type="entry name" value="Integrase_H2C2"/>
    <property type="match status" value="1"/>
</dbReference>
<dbReference type="FunFam" id="1.10.340.70:FF:000001">
    <property type="entry name" value="Retrovirus-related Pol polyprotein from transposon gypsy-like Protein"/>
    <property type="match status" value="1"/>
</dbReference>
<dbReference type="PANTHER" id="PTHR37984">
    <property type="entry name" value="PROTEIN CBG26694"/>
    <property type="match status" value="1"/>
</dbReference>
<dbReference type="GO" id="GO:0015074">
    <property type="term" value="P:DNA integration"/>
    <property type="evidence" value="ECO:0007669"/>
    <property type="project" value="InterPro"/>
</dbReference>
<dbReference type="Pfam" id="PF00078">
    <property type="entry name" value="RVT_1"/>
    <property type="match status" value="1"/>
</dbReference>
<dbReference type="CDD" id="cd09274">
    <property type="entry name" value="RNase_HI_RT_Ty3"/>
    <property type="match status" value="1"/>
</dbReference>
<proteinExistence type="predicted"/>
<dbReference type="InterPro" id="IPR050951">
    <property type="entry name" value="Retrovirus_Pol_polyprotein"/>
</dbReference>
<evidence type="ECO:0000313" key="6">
    <source>
        <dbReference type="Proteomes" id="UP000288716"/>
    </source>
</evidence>
<gene>
    <name evidence="5" type="ORF">B4U80_06931</name>
</gene>
<sequence>PNFDIFDKKNYRLVVDYRALNAVTKSDVFPIPLVQSAIDKLANKKYFSKFDINMAFHQFAIEDQSKDKTTFVTPFGLFKYNVLPMGLKNSPATFQRSITKILNKVKDLGAVAFLDDIIFADSDLLSHVQSLVKFLSLMEQFNIKLKPEKTELFMTEISYLGHVINEHGVKPDPKKVEAILNLRYPENLKELQSLLGSFNYYKEYIPNSSEICIELHKLTRKNVPYIFDDKCENAVNKLKVALAQHTMLGFFDPTKDVEVYTDASEHTISGVLCQRNDKNERRVIRYGSKSLKNHQLNWHINRKEFYAHYYFICEEFKHYCYGVKVIAYCDSESVIKTKAAKKPNLSTIRMNLELEVYNIEMRSIRSSQNYEADCLSRLTPVKCNLNKVFHASRLLHEQQKDKFCNEIVEQLKCEVNKHTEDEFVISNVDDKVILQVVLPKTMILELLKHYHDSLQGGHFNYEITFEKIRLKYYFPKMRTIIKDYCRACKECQLSKPSHQLSPGLNKILHVSKPFQRVNIDIQGPFKTSNRGKRYIVSAVDQFSKYIEMKAIKKQDAVTIAKFIKQHIICRHGPPLYLLSDLGSVFMSEIVTALISINPPTEQQFTSAYHPQTNGNVERSHSVPNDLDWDLFVDDAKYAYNTRMNRTIGKSPFEVIYNRLPYTDFDYNIGNECECDSVFGEKAKQRYAKEIEKVKKRIHDRQKAYVKRCNENLRQKVFKIGDIVKITNFDPIVDSRKLSKYYKGPYISIENPNVKTKRNVQHIELFNLKDSVLDKTEMINAIVMQVIQHNEFQCFYMLMRLTEV</sequence>
<dbReference type="STRING" id="299467.A0A443S5N2"/>
<evidence type="ECO:0000259" key="3">
    <source>
        <dbReference type="PROSITE" id="PS50878"/>
    </source>
</evidence>
<dbReference type="Gene3D" id="1.10.340.70">
    <property type="match status" value="1"/>
</dbReference>
<dbReference type="InterPro" id="IPR001584">
    <property type="entry name" value="Integrase_cat-core"/>
</dbReference>
<feature type="domain" description="Reverse transcriptase" evidence="3">
    <location>
        <begin position="1"/>
        <end position="164"/>
    </location>
</feature>
<dbReference type="Proteomes" id="UP000288716">
    <property type="component" value="Unassembled WGS sequence"/>
</dbReference>
<dbReference type="PROSITE" id="PS50994">
    <property type="entry name" value="INTEGRASE"/>
    <property type="match status" value="1"/>
</dbReference>
<dbReference type="SUPFAM" id="SSF56672">
    <property type="entry name" value="DNA/RNA polymerases"/>
    <property type="match status" value="1"/>
</dbReference>
<dbReference type="InterPro" id="IPR036397">
    <property type="entry name" value="RNaseH_sf"/>
</dbReference>
<dbReference type="OrthoDB" id="6508513at2759"/>
<comment type="caution">
    <text evidence="5">The sequence shown here is derived from an EMBL/GenBank/DDBJ whole genome shotgun (WGS) entry which is preliminary data.</text>
</comment>
<evidence type="ECO:0000259" key="4">
    <source>
        <dbReference type="PROSITE" id="PS50994"/>
    </source>
</evidence>
<dbReference type="GO" id="GO:0003676">
    <property type="term" value="F:nucleic acid binding"/>
    <property type="evidence" value="ECO:0007669"/>
    <property type="project" value="InterPro"/>
</dbReference>
<feature type="domain" description="Integrase catalytic" evidence="4">
    <location>
        <begin position="509"/>
        <end position="690"/>
    </location>
</feature>
<dbReference type="AlphaFoldDB" id="A0A443S5N2"/>
<feature type="non-terminal residue" evidence="5">
    <location>
        <position position="803"/>
    </location>
</feature>
<dbReference type="EC" id="2.7.7.49" evidence="1"/>
<dbReference type="Pfam" id="PF17919">
    <property type="entry name" value="RT_RNaseH_2"/>
    <property type="match status" value="1"/>
</dbReference>
<dbReference type="InterPro" id="IPR000477">
    <property type="entry name" value="RT_dom"/>
</dbReference>
<keyword evidence="2" id="KW-0511">Multifunctional enzyme</keyword>
<dbReference type="CDD" id="cd01647">
    <property type="entry name" value="RT_LTR"/>
    <property type="match status" value="1"/>
</dbReference>
<dbReference type="InterPro" id="IPR041577">
    <property type="entry name" value="RT_RNaseH_2"/>
</dbReference>
<dbReference type="FunFam" id="3.30.70.270:FF:000020">
    <property type="entry name" value="Transposon Tf2-6 polyprotein-like Protein"/>
    <property type="match status" value="1"/>
</dbReference>
<dbReference type="InterPro" id="IPR041588">
    <property type="entry name" value="Integrase_H2C2"/>
</dbReference>
<dbReference type="VEuPathDB" id="VectorBase:LDEU009315"/>
<dbReference type="Gene3D" id="3.30.70.270">
    <property type="match status" value="2"/>
</dbReference>
<dbReference type="SUPFAM" id="SSF53098">
    <property type="entry name" value="Ribonuclease H-like"/>
    <property type="match status" value="1"/>
</dbReference>
<dbReference type="Pfam" id="PF00665">
    <property type="entry name" value="rve"/>
    <property type="match status" value="1"/>
</dbReference>
<protein>
    <recommendedName>
        <fullName evidence="1">RNA-directed DNA polymerase</fullName>
        <ecNumber evidence="1">2.7.7.49</ecNumber>
    </recommendedName>
</protein>
<evidence type="ECO:0000256" key="2">
    <source>
        <dbReference type="ARBA" id="ARBA00023268"/>
    </source>
</evidence>
<name>A0A443S5N2_9ACAR</name>
<dbReference type="PANTHER" id="PTHR37984:SF5">
    <property type="entry name" value="PROTEIN NYNRIN-LIKE"/>
    <property type="match status" value="1"/>
</dbReference>
<reference evidence="5 6" key="1">
    <citation type="journal article" date="2018" name="Gigascience">
        <title>Genomes of trombidid mites reveal novel predicted allergens and laterally-transferred genes associated with secondary metabolism.</title>
        <authorList>
            <person name="Dong X."/>
            <person name="Chaisiri K."/>
            <person name="Xia D."/>
            <person name="Armstrong S.D."/>
            <person name="Fang Y."/>
            <person name="Donnelly M.J."/>
            <person name="Kadowaki T."/>
            <person name="McGarry J.W."/>
            <person name="Darby A.C."/>
            <person name="Makepeace B.L."/>
        </authorList>
    </citation>
    <scope>NUCLEOTIDE SEQUENCE [LARGE SCALE GENOMIC DNA]</scope>
    <source>
        <strain evidence="5">UoL-UT</strain>
    </source>
</reference>
<dbReference type="GO" id="GO:0003964">
    <property type="term" value="F:RNA-directed DNA polymerase activity"/>
    <property type="evidence" value="ECO:0007669"/>
    <property type="project" value="UniProtKB-EC"/>
</dbReference>
<dbReference type="Gene3D" id="3.10.10.10">
    <property type="entry name" value="HIV Type 1 Reverse Transcriptase, subunit A, domain 1"/>
    <property type="match status" value="1"/>
</dbReference>